<organism evidence="6 7">
    <name type="scientific">Eisenbergiella massiliensis</name>
    <dbReference type="NCBI Taxonomy" id="1720294"/>
    <lineage>
        <taxon>Bacteria</taxon>
        <taxon>Bacillati</taxon>
        <taxon>Bacillota</taxon>
        <taxon>Clostridia</taxon>
        <taxon>Lachnospirales</taxon>
        <taxon>Lachnospiraceae</taxon>
        <taxon>Eisenbergiella</taxon>
    </lineage>
</organism>
<keyword evidence="1" id="KW-0805">Transcription regulation</keyword>
<dbReference type="SUPFAM" id="SSF51215">
    <property type="entry name" value="Regulatory protein AraC"/>
    <property type="match status" value="1"/>
</dbReference>
<gene>
    <name evidence="6" type="ORF">DXC51_11490</name>
</gene>
<keyword evidence="4" id="KW-0812">Transmembrane</keyword>
<evidence type="ECO:0000256" key="2">
    <source>
        <dbReference type="ARBA" id="ARBA00023125"/>
    </source>
</evidence>
<dbReference type="EMBL" id="QVLV01000007">
    <property type="protein sequence ID" value="RGE60218.1"/>
    <property type="molecule type" value="Genomic_DNA"/>
</dbReference>
<dbReference type="InterPro" id="IPR009057">
    <property type="entry name" value="Homeodomain-like_sf"/>
</dbReference>
<dbReference type="GO" id="GO:0043565">
    <property type="term" value="F:sequence-specific DNA binding"/>
    <property type="evidence" value="ECO:0007669"/>
    <property type="project" value="InterPro"/>
</dbReference>
<keyword evidence="4" id="KW-1133">Transmembrane helix</keyword>
<sequence length="331" mass="38819">MSIYTIYIIIIDFIRHFCIILFYSLYILPVFYLYIYYIIDTLLIIAYNTKKLTFSIVYLFKGAYFMIEAIKGGCETRHPSTYRMSRPKGLPNYVVLIIRTHGEFQIGIESFSITPPQVIILAPNTPYSYGNPNGEYVDDWLHFEISDSPYLQNLIAMCNKPFPIDKHNLYTFCIRQILWELTYNDSSYAQDNINALFSLLFNHLITAYNTQDSLRERSPYLSQLQLLRLEMENSLAEKHSIKDYAQKLNISESYFQYLYKDLFGIPFQQDLIRMRVDHAKYIITTSNLPLECVAEVCGYTNEVHFYRQFKKMTGISPAKFRKKAGANDTVI</sequence>
<dbReference type="AlphaFoldDB" id="A0A3E3I4L3"/>
<keyword evidence="7" id="KW-1185">Reference proteome</keyword>
<dbReference type="PANTHER" id="PTHR43280:SF2">
    <property type="entry name" value="HTH-TYPE TRANSCRIPTIONAL REGULATOR EXSA"/>
    <property type="match status" value="1"/>
</dbReference>
<keyword evidence="2" id="KW-0238">DNA-binding</keyword>
<evidence type="ECO:0000256" key="3">
    <source>
        <dbReference type="ARBA" id="ARBA00023163"/>
    </source>
</evidence>
<evidence type="ECO:0000256" key="1">
    <source>
        <dbReference type="ARBA" id="ARBA00023015"/>
    </source>
</evidence>
<name>A0A3E3I4L3_9FIRM</name>
<dbReference type="Proteomes" id="UP000260812">
    <property type="component" value="Unassembled WGS sequence"/>
</dbReference>
<dbReference type="InterPro" id="IPR037923">
    <property type="entry name" value="HTH-like"/>
</dbReference>
<dbReference type="SUPFAM" id="SSF46689">
    <property type="entry name" value="Homeodomain-like"/>
    <property type="match status" value="1"/>
</dbReference>
<accession>A0A3E3I4L3</accession>
<evidence type="ECO:0000313" key="6">
    <source>
        <dbReference type="EMBL" id="RGE60218.1"/>
    </source>
</evidence>
<protein>
    <submittedName>
        <fullName evidence="6">AraC family transcriptional regulator</fullName>
    </submittedName>
</protein>
<proteinExistence type="predicted"/>
<keyword evidence="4" id="KW-0472">Membrane</keyword>
<dbReference type="PROSITE" id="PS01124">
    <property type="entry name" value="HTH_ARAC_FAMILY_2"/>
    <property type="match status" value="1"/>
</dbReference>
<keyword evidence="3" id="KW-0804">Transcription</keyword>
<evidence type="ECO:0000256" key="4">
    <source>
        <dbReference type="SAM" id="Phobius"/>
    </source>
</evidence>
<comment type="caution">
    <text evidence="6">The sequence shown here is derived from an EMBL/GenBank/DDBJ whole genome shotgun (WGS) entry which is preliminary data.</text>
</comment>
<dbReference type="SMART" id="SM00342">
    <property type="entry name" value="HTH_ARAC"/>
    <property type="match status" value="1"/>
</dbReference>
<dbReference type="PROSITE" id="PS00041">
    <property type="entry name" value="HTH_ARAC_FAMILY_1"/>
    <property type="match status" value="1"/>
</dbReference>
<feature type="transmembrane region" description="Helical" evidence="4">
    <location>
        <begin position="7"/>
        <end position="25"/>
    </location>
</feature>
<dbReference type="PANTHER" id="PTHR43280">
    <property type="entry name" value="ARAC-FAMILY TRANSCRIPTIONAL REGULATOR"/>
    <property type="match status" value="1"/>
</dbReference>
<reference evidence="6" key="1">
    <citation type="submission" date="2018-08" db="EMBL/GenBank/DDBJ databases">
        <title>A genome reference for cultivated species of the human gut microbiota.</title>
        <authorList>
            <person name="Zou Y."/>
            <person name="Xue W."/>
            <person name="Luo G."/>
        </authorList>
    </citation>
    <scope>NUCLEOTIDE SEQUENCE [LARGE SCALE GENOMIC DNA]</scope>
    <source>
        <strain evidence="6">TF05-5AC</strain>
    </source>
</reference>
<dbReference type="Pfam" id="PF12833">
    <property type="entry name" value="HTH_18"/>
    <property type="match status" value="1"/>
</dbReference>
<dbReference type="Gene3D" id="2.60.120.280">
    <property type="entry name" value="Regulatory protein AraC"/>
    <property type="match status" value="1"/>
</dbReference>
<evidence type="ECO:0000259" key="5">
    <source>
        <dbReference type="PROSITE" id="PS01124"/>
    </source>
</evidence>
<dbReference type="InterPro" id="IPR018060">
    <property type="entry name" value="HTH_AraC"/>
</dbReference>
<feature type="domain" description="HTH araC/xylS-type" evidence="5">
    <location>
        <begin position="225"/>
        <end position="323"/>
    </location>
</feature>
<dbReference type="Gene3D" id="1.10.10.60">
    <property type="entry name" value="Homeodomain-like"/>
    <property type="match status" value="2"/>
</dbReference>
<evidence type="ECO:0000313" key="7">
    <source>
        <dbReference type="Proteomes" id="UP000260812"/>
    </source>
</evidence>
<dbReference type="InterPro" id="IPR018062">
    <property type="entry name" value="HTH_AraC-typ_CS"/>
</dbReference>
<dbReference type="GO" id="GO:0003700">
    <property type="term" value="F:DNA-binding transcription factor activity"/>
    <property type="evidence" value="ECO:0007669"/>
    <property type="project" value="InterPro"/>
</dbReference>